<evidence type="ECO:0000256" key="1">
    <source>
        <dbReference type="ARBA" id="ARBA00022679"/>
    </source>
</evidence>
<dbReference type="Gene3D" id="2.20.25.110">
    <property type="entry name" value="S-adenosyl-L-methionine-dependent methyltransferases"/>
    <property type="match status" value="1"/>
</dbReference>
<sequence>MQKEDFNWFTSWFDSPYYHVLYKDRDYEEAGTFIKKLTSFLDLKNNATVLDLACGKGRHSKHLATLGYNVTGVDLSPNSIKAAKAFETKNLKFEIHDMCIAYSGKFDAIFNLFTSFGYFEAEIDNLRTIKAIRDSLKPNGFGIIDFLNVEFLKQHLVPSEQKTVDGIIFQIKRKIENNFIIKEISFEADGKNYFYTEKVKALTLNNFKKYFEEAGVTLKKTFGNYQLDTFDPASSERLILIFGL</sequence>
<gene>
    <name evidence="3" type="ORF">ULMS_20760</name>
</gene>
<organism evidence="3 4">
    <name type="scientific">Patiriisocius marinistellae</name>
    <dbReference type="NCBI Taxonomy" id="2494560"/>
    <lineage>
        <taxon>Bacteria</taxon>
        <taxon>Pseudomonadati</taxon>
        <taxon>Bacteroidota</taxon>
        <taxon>Flavobacteriia</taxon>
        <taxon>Flavobacteriales</taxon>
        <taxon>Flavobacteriaceae</taxon>
        <taxon>Patiriisocius</taxon>
    </lineage>
</organism>
<dbReference type="RefSeq" id="WP_151894487.1">
    <property type="nucleotide sequence ID" value="NZ_BKCF01000003.1"/>
</dbReference>
<dbReference type="GO" id="GO:0032259">
    <property type="term" value="P:methylation"/>
    <property type="evidence" value="ECO:0007669"/>
    <property type="project" value="UniProtKB-KW"/>
</dbReference>
<dbReference type="InterPro" id="IPR041698">
    <property type="entry name" value="Methyltransf_25"/>
</dbReference>
<dbReference type="OrthoDB" id="9811589at2"/>
<dbReference type="Proteomes" id="UP000326994">
    <property type="component" value="Unassembled WGS sequence"/>
</dbReference>
<dbReference type="CDD" id="cd02440">
    <property type="entry name" value="AdoMet_MTases"/>
    <property type="match status" value="1"/>
</dbReference>
<evidence type="ECO:0000313" key="3">
    <source>
        <dbReference type="EMBL" id="GEQ86568.1"/>
    </source>
</evidence>
<name>A0A5J4FYU3_9FLAO</name>
<keyword evidence="1 3" id="KW-0808">Transferase</keyword>
<evidence type="ECO:0000313" key="4">
    <source>
        <dbReference type="Proteomes" id="UP000326994"/>
    </source>
</evidence>
<dbReference type="GO" id="GO:0008168">
    <property type="term" value="F:methyltransferase activity"/>
    <property type="evidence" value="ECO:0007669"/>
    <property type="project" value="UniProtKB-KW"/>
</dbReference>
<accession>A0A5J4FYU3</accession>
<keyword evidence="3" id="KW-0489">Methyltransferase</keyword>
<proteinExistence type="predicted"/>
<protein>
    <submittedName>
        <fullName evidence="3">Methyltransferase</fullName>
    </submittedName>
</protein>
<evidence type="ECO:0000259" key="2">
    <source>
        <dbReference type="Pfam" id="PF13649"/>
    </source>
</evidence>
<dbReference type="Pfam" id="PF13649">
    <property type="entry name" value="Methyltransf_25"/>
    <property type="match status" value="1"/>
</dbReference>
<reference evidence="3 4" key="1">
    <citation type="submission" date="2019-08" db="EMBL/GenBank/DDBJ databases">
        <title>Ulvibacter marinistellae sp. nov., isolated from a starfish, Patiria pectinifera.</title>
        <authorList>
            <person name="Kawano K."/>
            <person name="Ushijima N."/>
            <person name="Kihara M."/>
            <person name="Itoh H."/>
        </authorList>
    </citation>
    <scope>NUCLEOTIDE SEQUENCE [LARGE SCALE GENOMIC DNA]</scope>
    <source>
        <strain evidence="3 4">KK4</strain>
    </source>
</reference>
<keyword evidence="4" id="KW-1185">Reference proteome</keyword>
<dbReference type="EMBL" id="BKCF01000003">
    <property type="protein sequence ID" value="GEQ86568.1"/>
    <property type="molecule type" value="Genomic_DNA"/>
</dbReference>
<dbReference type="PANTHER" id="PTHR43861">
    <property type="entry name" value="TRANS-ACONITATE 2-METHYLTRANSFERASE-RELATED"/>
    <property type="match status" value="1"/>
</dbReference>
<dbReference type="SUPFAM" id="SSF53335">
    <property type="entry name" value="S-adenosyl-L-methionine-dependent methyltransferases"/>
    <property type="match status" value="1"/>
</dbReference>
<dbReference type="Gene3D" id="3.40.50.150">
    <property type="entry name" value="Vaccinia Virus protein VP39"/>
    <property type="match status" value="1"/>
</dbReference>
<feature type="domain" description="Methyltransferase" evidence="2">
    <location>
        <begin position="49"/>
        <end position="140"/>
    </location>
</feature>
<dbReference type="InterPro" id="IPR029063">
    <property type="entry name" value="SAM-dependent_MTases_sf"/>
</dbReference>
<dbReference type="AlphaFoldDB" id="A0A5J4FYU3"/>
<comment type="caution">
    <text evidence="3">The sequence shown here is derived from an EMBL/GenBank/DDBJ whole genome shotgun (WGS) entry which is preliminary data.</text>
</comment>